<dbReference type="OrthoDB" id="1916346at2759"/>
<dbReference type="AlphaFoldDB" id="A0A811NVQ8"/>
<feature type="region of interest" description="Disordered" evidence="1">
    <location>
        <begin position="390"/>
        <end position="409"/>
    </location>
</feature>
<proteinExistence type="predicted"/>
<evidence type="ECO:0000313" key="2">
    <source>
        <dbReference type="EMBL" id="CAD6229571.1"/>
    </source>
</evidence>
<name>A0A811NVQ8_9POAL</name>
<organism evidence="2 3">
    <name type="scientific">Miscanthus lutarioriparius</name>
    <dbReference type="NCBI Taxonomy" id="422564"/>
    <lineage>
        <taxon>Eukaryota</taxon>
        <taxon>Viridiplantae</taxon>
        <taxon>Streptophyta</taxon>
        <taxon>Embryophyta</taxon>
        <taxon>Tracheophyta</taxon>
        <taxon>Spermatophyta</taxon>
        <taxon>Magnoliopsida</taxon>
        <taxon>Liliopsida</taxon>
        <taxon>Poales</taxon>
        <taxon>Poaceae</taxon>
        <taxon>PACMAD clade</taxon>
        <taxon>Panicoideae</taxon>
        <taxon>Andropogonodae</taxon>
        <taxon>Andropogoneae</taxon>
        <taxon>Saccharinae</taxon>
        <taxon>Miscanthus</taxon>
    </lineage>
</organism>
<gene>
    <name evidence="2" type="ORF">NCGR_LOCUS20091</name>
</gene>
<evidence type="ECO:0000256" key="1">
    <source>
        <dbReference type="SAM" id="MobiDB-lite"/>
    </source>
</evidence>
<accession>A0A811NVQ8</accession>
<protein>
    <submittedName>
        <fullName evidence="2">Uncharacterized protein</fullName>
    </submittedName>
</protein>
<feature type="region of interest" description="Disordered" evidence="1">
    <location>
        <begin position="140"/>
        <end position="172"/>
    </location>
</feature>
<feature type="compositionally biased region" description="Pro residues" evidence="1">
    <location>
        <begin position="150"/>
        <end position="160"/>
    </location>
</feature>
<evidence type="ECO:0000313" key="3">
    <source>
        <dbReference type="Proteomes" id="UP000604825"/>
    </source>
</evidence>
<dbReference type="EMBL" id="CAJGYO010000005">
    <property type="protein sequence ID" value="CAD6229571.1"/>
    <property type="molecule type" value="Genomic_DNA"/>
</dbReference>
<comment type="caution">
    <text evidence="2">The sequence shown here is derived from an EMBL/GenBank/DDBJ whole genome shotgun (WGS) entry which is preliminary data.</text>
</comment>
<reference evidence="2" key="1">
    <citation type="submission" date="2020-10" db="EMBL/GenBank/DDBJ databases">
        <authorList>
            <person name="Han B."/>
            <person name="Lu T."/>
            <person name="Zhao Q."/>
            <person name="Huang X."/>
            <person name="Zhao Y."/>
        </authorList>
    </citation>
    <scope>NUCLEOTIDE SEQUENCE</scope>
</reference>
<dbReference type="Proteomes" id="UP000604825">
    <property type="component" value="Unassembled WGS sequence"/>
</dbReference>
<keyword evidence="3" id="KW-1185">Reference proteome</keyword>
<feature type="compositionally biased region" description="Polar residues" evidence="1">
    <location>
        <begin position="394"/>
        <end position="409"/>
    </location>
</feature>
<sequence>MDPSLKFACDEILRRLDELDALMEQRFSRTMATLEQRSATVELRVGGLGQAAATQLVEADNWGSLFDEIPAPDTTYSGSDALPFFTPAPEAASELPRPASEQFVSIALEAACVFPAVDALQELESLGINGSHIHSVDKFLVRPSSTKSPPTTPRRAPPLPQDLVVGSSRPAHPPTSWRRFPVVRLRRLPHRQAILARCAGSDRAPTFWRCGRSPRRRRRPPRLLVRDRRPCLRARAWAPQPREVPRQVCISSCSASAVVNSAPTDAMERALSIVPFPSSCPYEASEVESSDLLPRPPRPSWADLGAILHVYIAAAVPSTELCDDRAFPSMVVKDAVHVLPLEVVDVALFSAPPSSSYLTPDDSRISGHVLGRLDANISAHATSRSDIYSPRSMGFSSTTPRPSNLTNAEIDSLEPQGMGFREYCYSMVSHSCNFAGDAFGLRTGATPAAVPSPASATALQRAHAPASRVPVVAEGLGDLRALILAGVVFATRGEASFHVFCIDVSDPVPGNAPAHLICLHGACYVANYALEYKGIHHRYHDAVTFAIGIGICAFESSSRAWAWTLGTDVADVEAIELGSEVGALGCAFWRTTMVPFLCYEPASCCVDLIPAPVEMMRWAYWELGEMEGMLCFSCMGARVDIFIAFGVDPRNADEPVRTDAIYAIESFHIGPVECALRADAVGATGGGQLAWVVAAGSAPTNCSTLCLAGSHYFGNVPGGAFWEEEVLHRGDDNYNGGENGRSFCHEP</sequence>